<dbReference type="AlphaFoldDB" id="A0A1J9R8Z1"/>
<feature type="region of interest" description="Disordered" evidence="1">
    <location>
        <begin position="289"/>
        <end position="320"/>
    </location>
</feature>
<feature type="compositionally biased region" description="Polar residues" evidence="1">
    <location>
        <begin position="135"/>
        <end position="150"/>
    </location>
</feature>
<keyword evidence="3" id="KW-1185">Reference proteome</keyword>
<dbReference type="OrthoDB" id="4188768at2759"/>
<dbReference type="EMBL" id="LGTZ01000454">
    <property type="protein sequence ID" value="OJD24975.1"/>
    <property type="molecule type" value="Genomic_DNA"/>
</dbReference>
<feature type="region of interest" description="Disordered" evidence="1">
    <location>
        <begin position="231"/>
        <end position="266"/>
    </location>
</feature>
<feature type="region of interest" description="Disordered" evidence="1">
    <location>
        <begin position="121"/>
        <end position="209"/>
    </location>
</feature>
<reference evidence="2 3" key="1">
    <citation type="submission" date="2015-08" db="EMBL/GenBank/DDBJ databases">
        <title>Emmonsia species relationships and genome sequence.</title>
        <authorList>
            <person name="Cuomo C.A."/>
            <person name="Schwartz I.S."/>
            <person name="Kenyon C."/>
            <person name="De Hoog G.S."/>
            <person name="Govender N.P."/>
            <person name="Botha A."/>
            <person name="Moreno L."/>
            <person name="De Vries M."/>
            <person name="Munoz J.F."/>
            <person name="Stielow J.B."/>
        </authorList>
    </citation>
    <scope>NUCLEOTIDE SEQUENCE [LARGE SCALE GENOMIC DNA]</scope>
    <source>
        <strain evidence="2 3">EI222</strain>
    </source>
</reference>
<feature type="compositionally biased region" description="Low complexity" evidence="1">
    <location>
        <begin position="295"/>
        <end position="310"/>
    </location>
</feature>
<feature type="compositionally biased region" description="Pro residues" evidence="1">
    <location>
        <begin position="121"/>
        <end position="130"/>
    </location>
</feature>
<evidence type="ECO:0000313" key="3">
    <source>
        <dbReference type="Proteomes" id="UP000242791"/>
    </source>
</evidence>
<name>A0A1J9R8Z1_9EURO</name>
<dbReference type="VEuPathDB" id="FungiDB:ACJ73_03665"/>
<evidence type="ECO:0000313" key="2">
    <source>
        <dbReference type="EMBL" id="OJD24975.1"/>
    </source>
</evidence>
<gene>
    <name evidence="2" type="ORF">ACJ73_03665</name>
</gene>
<organism evidence="2 3">
    <name type="scientific">Blastomyces percursus</name>
    <dbReference type="NCBI Taxonomy" id="1658174"/>
    <lineage>
        <taxon>Eukaryota</taxon>
        <taxon>Fungi</taxon>
        <taxon>Dikarya</taxon>
        <taxon>Ascomycota</taxon>
        <taxon>Pezizomycotina</taxon>
        <taxon>Eurotiomycetes</taxon>
        <taxon>Eurotiomycetidae</taxon>
        <taxon>Onygenales</taxon>
        <taxon>Ajellomycetaceae</taxon>
        <taxon>Blastomyces</taxon>
    </lineage>
</organism>
<accession>A0A1J9R8Z1</accession>
<comment type="caution">
    <text evidence="2">The sequence shown here is derived from an EMBL/GenBank/DDBJ whole genome shotgun (WGS) entry which is preliminary data.</text>
</comment>
<proteinExistence type="predicted"/>
<dbReference type="Proteomes" id="UP000242791">
    <property type="component" value="Unassembled WGS sequence"/>
</dbReference>
<sequence>MTCLHIPGIPTRPNDKAARKHNGPAFTTFPHRVTYKKQAPPLATLLLSSPALVLKLVRLPAPVPLSLLRDSPLFRNRSPFVPLALLRRYRPLLPSLALSLSPVPVPERAMPQFPVPDMPLVSSPPRPSGPIPWSRDSTLSRPQSLCNSTRFHPPARPIPSSAYSTLSKLPHVRCSRPTSATSTRSSPAPPTHSVPYIAARSSPGTSIRSDSFPSTRCFIAAALKAITIRSSPATTSPHVSTSSSARSSSTTSIRSGSLLSSPSPPPVRFNCADDRLEAVRQVVRRHRREHAQLCSGSSSASKAVSSSHGSDNSSARARTSCRRNVKPVKLVKFGGVTVHEIDTWIKPGIHTQRDPTKIVGKLVGWSVTPLKKLEDDEDCKYTTYSRGQVSQLTHAHLPGKPCGRSFCSWNDLANIRRDLCKVARLDPDNPYKSIRTRLVFEEFNRSREKIREHGHFLL</sequence>
<feature type="compositionally biased region" description="Low complexity" evidence="1">
    <location>
        <begin position="175"/>
        <end position="186"/>
    </location>
</feature>
<feature type="compositionally biased region" description="Low complexity" evidence="1">
    <location>
        <begin position="231"/>
        <end position="261"/>
    </location>
</feature>
<evidence type="ECO:0000256" key="1">
    <source>
        <dbReference type="SAM" id="MobiDB-lite"/>
    </source>
</evidence>
<protein>
    <submittedName>
        <fullName evidence="2">Uncharacterized protein</fullName>
    </submittedName>
</protein>